<gene>
    <name evidence="1" type="ORF">I6J18_14645</name>
</gene>
<dbReference type="RefSeq" id="WP_081704873.1">
    <property type="nucleotide sequence ID" value="NZ_CP068053.1"/>
</dbReference>
<proteinExistence type="predicted"/>
<accession>A0A974NJL0</accession>
<name>A0A974NJL0_PERPY</name>
<dbReference type="InterPro" id="IPR025626">
    <property type="entry name" value="YyzF"/>
</dbReference>
<dbReference type="Proteomes" id="UP000595254">
    <property type="component" value="Chromosome"/>
</dbReference>
<keyword evidence="2" id="KW-1185">Reference proteome</keyword>
<dbReference type="EMBL" id="CP068053">
    <property type="protein sequence ID" value="QQS98896.1"/>
    <property type="molecule type" value="Genomic_DNA"/>
</dbReference>
<dbReference type="KEGG" id="ppsr:I6J18_14645"/>
<evidence type="ECO:0000313" key="2">
    <source>
        <dbReference type="Proteomes" id="UP000595254"/>
    </source>
</evidence>
<organism evidence="1 2">
    <name type="scientific">Peribacillus psychrosaccharolyticus</name>
    <name type="common">Bacillus psychrosaccharolyticus</name>
    <dbReference type="NCBI Taxonomy" id="1407"/>
    <lineage>
        <taxon>Bacteria</taxon>
        <taxon>Bacillati</taxon>
        <taxon>Bacillota</taxon>
        <taxon>Bacilli</taxon>
        <taxon>Bacillales</taxon>
        <taxon>Bacillaceae</taxon>
        <taxon>Peribacillus</taxon>
    </lineage>
</organism>
<dbReference type="NCBIfam" id="TIGR04129">
    <property type="entry name" value="CxxH_BA5709"/>
    <property type="match status" value="1"/>
</dbReference>
<dbReference type="Pfam" id="PF14116">
    <property type="entry name" value="YyzF"/>
    <property type="match status" value="1"/>
</dbReference>
<dbReference type="AlphaFoldDB" id="A0A974NJL0"/>
<evidence type="ECO:0000313" key="1">
    <source>
        <dbReference type="EMBL" id="QQS98896.1"/>
    </source>
</evidence>
<protein>
    <submittedName>
        <fullName evidence="1">CxxH/CxxC protein</fullName>
    </submittedName>
</protein>
<sequence length="51" mass="5866">MIYCCQEHVELALDIVVDEHETYPVLNKVTDEKLSTNCEYCPNQAVYMVGN</sequence>
<reference evidence="1 2" key="1">
    <citation type="submission" date="2021-01" db="EMBL/GenBank/DDBJ databases">
        <title>FDA dAtabase for Regulatory Grade micrObial Sequences (FDA-ARGOS): Supporting development and validation of Infectious Disease Dx tests.</title>
        <authorList>
            <person name="Nelson B."/>
            <person name="Plummer A."/>
            <person name="Tallon L."/>
            <person name="Sadzewicz L."/>
            <person name="Zhao X."/>
            <person name="Boylan J."/>
            <person name="Ott S."/>
            <person name="Bowen H."/>
            <person name="Vavikolanu K."/>
            <person name="Mehta A."/>
            <person name="Aluvathingal J."/>
            <person name="Nadendla S."/>
            <person name="Myers T."/>
            <person name="Yan Y."/>
            <person name="Sichtig H."/>
        </authorList>
    </citation>
    <scope>NUCLEOTIDE SEQUENCE [LARGE SCALE GENOMIC DNA]</scope>
    <source>
        <strain evidence="1 2">FDAARGOS_1161</strain>
    </source>
</reference>